<evidence type="ECO:0000256" key="2">
    <source>
        <dbReference type="ARBA" id="ARBA00022525"/>
    </source>
</evidence>
<dbReference type="Proteomes" id="UP000013526">
    <property type="component" value="Unassembled WGS sequence"/>
</dbReference>
<evidence type="ECO:0000313" key="6">
    <source>
        <dbReference type="Proteomes" id="UP000013526"/>
    </source>
</evidence>
<keyword evidence="6" id="KW-1185">Reference proteome</keyword>
<dbReference type="PROSITE" id="PS00330">
    <property type="entry name" value="HEMOLYSIN_CALCIUM"/>
    <property type="match status" value="5"/>
</dbReference>
<dbReference type="InterPro" id="IPR050557">
    <property type="entry name" value="RTX_toxin/Mannuronan_C5-epim"/>
</dbReference>
<dbReference type="InterPro" id="IPR002035">
    <property type="entry name" value="VWF_A"/>
</dbReference>
<dbReference type="InterPro" id="IPR038081">
    <property type="entry name" value="CalX-like_sf"/>
</dbReference>
<name>R1F2P4_9GAMM</name>
<comment type="subcellular location">
    <subcellularLocation>
        <location evidence="1">Secreted</location>
    </subcellularLocation>
</comment>
<evidence type="ECO:0000259" key="4">
    <source>
        <dbReference type="PROSITE" id="PS50234"/>
    </source>
</evidence>
<feature type="domain" description="VWFA" evidence="4">
    <location>
        <begin position="1288"/>
        <end position="1436"/>
    </location>
</feature>
<comment type="caution">
    <text evidence="5">The sequence shown here is derived from an EMBL/GenBank/DDBJ whole genome shotgun (WGS) entry which is preliminary data.</text>
</comment>
<dbReference type="PANTHER" id="PTHR38340:SF1">
    <property type="entry name" value="S-LAYER PROTEIN"/>
    <property type="match status" value="1"/>
</dbReference>
<organism evidence="5 6">
    <name type="scientific">Aeromonas molluscorum 848</name>
    <dbReference type="NCBI Taxonomy" id="1268236"/>
    <lineage>
        <taxon>Bacteria</taxon>
        <taxon>Pseudomonadati</taxon>
        <taxon>Pseudomonadota</taxon>
        <taxon>Gammaproteobacteria</taxon>
        <taxon>Aeromonadales</taxon>
        <taxon>Aeromonadaceae</taxon>
        <taxon>Aeromonas</taxon>
    </lineage>
</organism>
<dbReference type="OrthoDB" id="8481600at2"/>
<dbReference type="InterPro" id="IPR011049">
    <property type="entry name" value="Serralysin-like_metalloprot_C"/>
</dbReference>
<dbReference type="Gene3D" id="2.60.40.2030">
    <property type="match status" value="1"/>
</dbReference>
<evidence type="ECO:0000256" key="1">
    <source>
        <dbReference type="ARBA" id="ARBA00004613"/>
    </source>
</evidence>
<dbReference type="EMBL" id="AQGQ01000134">
    <property type="protein sequence ID" value="EOD54102.1"/>
    <property type="molecule type" value="Genomic_DNA"/>
</dbReference>
<dbReference type="NCBIfam" id="TIGR03661">
    <property type="entry name" value="T1SS_VCA0849"/>
    <property type="match status" value="1"/>
</dbReference>
<dbReference type="GO" id="GO:0005576">
    <property type="term" value="C:extracellular region"/>
    <property type="evidence" value="ECO:0007669"/>
    <property type="project" value="UniProtKB-SubCell"/>
</dbReference>
<dbReference type="Pfam" id="PF00353">
    <property type="entry name" value="HemolysinCabind"/>
    <property type="match status" value="6"/>
</dbReference>
<dbReference type="SUPFAM" id="SSF53300">
    <property type="entry name" value="vWA-like"/>
    <property type="match status" value="1"/>
</dbReference>
<evidence type="ECO:0000313" key="5">
    <source>
        <dbReference type="EMBL" id="EOD54102.1"/>
    </source>
</evidence>
<proteinExistence type="predicted"/>
<dbReference type="Pfam" id="PF17963">
    <property type="entry name" value="Big_9"/>
    <property type="match status" value="1"/>
</dbReference>
<dbReference type="SMART" id="SM00327">
    <property type="entry name" value="VWA"/>
    <property type="match status" value="1"/>
</dbReference>
<dbReference type="PROSITE" id="PS50234">
    <property type="entry name" value="VWFA"/>
    <property type="match status" value="1"/>
</dbReference>
<dbReference type="CDD" id="cd00198">
    <property type="entry name" value="vWFA"/>
    <property type="match status" value="1"/>
</dbReference>
<dbReference type="InterPro" id="IPR019960">
    <property type="entry name" value="T1SS_VCA0849"/>
</dbReference>
<sequence>VDTTASGAPTVVIVDDANNDQMLTKTEIGNDQIQVRAEVNHADLVAGGKVTLTIDNGAVNSTVQLALKADGTLQSSNGKAYSYQNGTISWTETTPPNGKSLTVTAIQTDPAGNTSLPDSDTAMILNEAPETADKQASGLEDAASIAIPALSGSDIDGSVVSFTINSLPTNGILLLDGTPVAANQSVLIADAGKLTFVPSADWNGDTSFSYVAVDNEGLADATPATVTIKVEAVNDLPTLGISNGAIVSEEGLPNGIIDTNGNPDTTDAKSMSGTISVGDVDSSTLTVSLGGPAGLTSGGSEVKWSWNEGSKTLVGYTGTLGSDGYKAVVEVKLTAPNASGKGDWAYDLTLKAPLDHPVKGQEDSLSFQLDVKVSDGKGTTTGKLDVTVEDDAPVAGDAAAVSVTKTNIPDVLTGVFDLTKVSGNKALVDLAGFTITAKGFTSATNPTLIDASVNGSNAGLGVSSVAGPYHNIANEIDFRHFANGTSTSEQLIVKLDPGTVAYGANIKFSQMFGGELESGVVEFYRAGVLIGTQTFSSNATSGDYAENFQVQQGGFDTMVIKATNNGNTNTSDNSDLTVKSIEFIGSSTAQAIAYGSGTVTPQWGADGKGHMQLLGSNETGLTTATGKLITTSMESANTLIGKASDGSLVFRLEFTPATGKWEFFQYQNMSRPLGDGDIDFQIKVVDADGDSSLGSFATKPLVTPVVQSVSSGNVEEGGNLSHTVTLSDQTHEATQYDFAIQGSGANPASSSDWGIAQFSNGVTYNSATGKITVPAGVSGFTVTLPTVNDRLVETTETLTVTVGGQNGTGAIFDNDRAPVTTGGHGVGTEDKPQVLTWSQFGASDDQAASDLSVQVNTLPQNGTLEYLNAAGQWIAVKAGDLISYADIDTGHLRFVPGLNESSTSAANGNGATTGNLKGDYASFGYQISDGANLSNGGKLVLDVTAVADKPVVDISLTGNGIPLYQSFPSSGVSTDKFQSGNISGAAFGVGVPSYDTSSGQDQLLGSDSKNDYLVSSKGGGDLLYGMGGNDVLVGSDSLQGDSLYGGTGNDILVAGLGNDGLYGDVGNDIAVLRGNRADYVIQKGHGYSVNDRWFDFAVTEKGAGVTKALHDIEYVQFDDGIYTINQNTGELTLLQPTVIDYPVEINASLTDRDGSEVFDSLMLSGMPQGSQLYNGSQLLGTADADGKLTILAGSGLWNTSTLDVKLTGLTLRVPGTQAGLIDLSVEATAKEVHTDQVSTATDQDSVRLSYFQGSEGEPGDQTRNYGGEHNIVVADLDGSVVLPGQNYNIAFMVDSSGSIGSSAMATMKIQLAQVFATLKASAGTEGAGKVNLFLVDFDSQANKSISVDLKDPKALTKLQAVIDSMDGSYWDGGATNYEDALKTTSNWFNSDTAKNNTNAKNLTYFITDGAPNTYYGYEETNPVVNSKTNERLDSFVDVNNYVQGEVFYANIGGTNRVLIDSYGNVQKWSQNSNNNKWSPTSIGTLKAQGDGTFEISTSYDNNYWALQNALAVLPLLLANNVTMQAIGIGSSVSIDTLKLFDSDQIVQSNVSANELANAILGTSINNQPGSDRIDGGAGDDILFGDAVHFAGINGEGYAAIKQYVAGKLSAGSVTDAQVHDYITDHAADFDQSSVNDKADVLIGGEGNDILFGQGGNDILDGGAGNDILFGGTGDDTLLGGLGDDLLYGGTGNDTLYGGVGNDILSGGLGNDILVGGLGNDILKGDAGVDLFTWQQGDTTTGSIAKDYVVDFSKAEGDKLDLRDLLDHDGSHNQNDLKGLLSAFQDSEGVHLQVKEAANSQVTQEIVLMNHTFDTLTGSAAATGAQVIDFMLNNHMLEIDK</sequence>
<dbReference type="Pfam" id="PF00092">
    <property type="entry name" value="VWA"/>
    <property type="match status" value="1"/>
</dbReference>
<evidence type="ECO:0000256" key="3">
    <source>
        <dbReference type="ARBA" id="ARBA00022837"/>
    </source>
</evidence>
<dbReference type="InterPro" id="IPR001343">
    <property type="entry name" value="Hemolysn_Ca-bd"/>
</dbReference>
<dbReference type="PATRIC" id="fig|1268236.3.peg.3158"/>
<dbReference type="SUPFAM" id="SSF141072">
    <property type="entry name" value="CalX-like"/>
    <property type="match status" value="1"/>
</dbReference>
<dbReference type="Gene3D" id="2.150.10.10">
    <property type="entry name" value="Serralysin-like metalloprotease, C-terminal"/>
    <property type="match status" value="3"/>
</dbReference>
<protein>
    <submittedName>
        <fullName evidence="5">RTX protein</fullName>
    </submittedName>
</protein>
<dbReference type="InterPro" id="IPR036465">
    <property type="entry name" value="vWFA_dom_sf"/>
</dbReference>
<keyword evidence="3" id="KW-0106">Calcium</keyword>
<dbReference type="PRINTS" id="PR00313">
    <property type="entry name" value="CABNDNGRPT"/>
</dbReference>
<dbReference type="GO" id="GO:0005509">
    <property type="term" value="F:calcium ion binding"/>
    <property type="evidence" value="ECO:0007669"/>
    <property type="project" value="InterPro"/>
</dbReference>
<reference evidence="5 6" key="1">
    <citation type="journal article" date="2013" name="Genome Announc.">
        <title>Draft Genome Sequence of Aeromonas molluscorum Strain 848TT, Isolated from Bivalve Molluscs.</title>
        <authorList>
            <person name="Spataro N."/>
            <person name="Farfan M."/>
            <person name="Albarral V."/>
            <person name="Sanglas A."/>
            <person name="Loren J.G."/>
            <person name="Fuste M.C."/>
            <person name="Bosch E."/>
        </authorList>
    </citation>
    <scope>NUCLEOTIDE SEQUENCE [LARGE SCALE GENOMIC DNA]</scope>
    <source>
        <strain evidence="5 6">848</strain>
    </source>
</reference>
<feature type="non-terminal residue" evidence="5">
    <location>
        <position position="1"/>
    </location>
</feature>
<dbReference type="PANTHER" id="PTHR38340">
    <property type="entry name" value="S-LAYER PROTEIN"/>
    <property type="match status" value="1"/>
</dbReference>
<dbReference type="SUPFAM" id="SSF51120">
    <property type="entry name" value="beta-Roll"/>
    <property type="match status" value="2"/>
</dbReference>
<keyword evidence="2" id="KW-0964">Secreted</keyword>
<gene>
    <name evidence="5" type="ORF">G113_16113</name>
</gene>
<dbReference type="Gene3D" id="3.40.50.410">
    <property type="entry name" value="von Willebrand factor, type A domain"/>
    <property type="match status" value="1"/>
</dbReference>
<dbReference type="InterPro" id="IPR018511">
    <property type="entry name" value="Hemolysin-typ_Ca-bd_CS"/>
</dbReference>
<accession>R1F2P4</accession>